<sequence length="287" mass="33118">LRSEIRKLEANGKAMSDIINKKDASEKEKAKVQRELKRTVEEGHSLKKAIEEEKSRHEEEKTLLKEQIDELKEGLKEERKKEKSHKNEINTLRKAIEEEKKRIKEMEEIAASKSDLRDENDQLSRQLDEMKKMNESLKSEREKAAETGIQLQGQLNYIKEDNEKLRKEINDLNIKLAQQASRQEPVHNNSHESSNEVESPTSVSTKDSNKRHVTFSENEGSNNSKRVRLEGDGRPKKVTRRRANGDGSRTANLDDMPAVVFPLPANPKLNSKNYEKLKSKFNIPKKD</sequence>
<proteinExistence type="predicted"/>
<reference evidence="1" key="1">
    <citation type="submission" date="2021-06" db="EMBL/GenBank/DDBJ databases">
        <authorList>
            <person name="Kallberg Y."/>
            <person name="Tangrot J."/>
            <person name="Rosling A."/>
        </authorList>
    </citation>
    <scope>NUCLEOTIDE SEQUENCE</scope>
    <source>
        <strain evidence="1">CL356</strain>
    </source>
</reference>
<organism evidence="1 2">
    <name type="scientific">Acaulospora colombiana</name>
    <dbReference type="NCBI Taxonomy" id="27376"/>
    <lineage>
        <taxon>Eukaryota</taxon>
        <taxon>Fungi</taxon>
        <taxon>Fungi incertae sedis</taxon>
        <taxon>Mucoromycota</taxon>
        <taxon>Glomeromycotina</taxon>
        <taxon>Glomeromycetes</taxon>
        <taxon>Diversisporales</taxon>
        <taxon>Acaulosporaceae</taxon>
        <taxon>Acaulospora</taxon>
    </lineage>
</organism>
<feature type="non-terminal residue" evidence="1">
    <location>
        <position position="1"/>
    </location>
</feature>
<keyword evidence="2" id="KW-1185">Reference proteome</keyword>
<accession>A0ACA9M886</accession>
<evidence type="ECO:0000313" key="2">
    <source>
        <dbReference type="Proteomes" id="UP000789525"/>
    </source>
</evidence>
<comment type="caution">
    <text evidence="1">The sequence shown here is derived from an EMBL/GenBank/DDBJ whole genome shotgun (WGS) entry which is preliminary data.</text>
</comment>
<dbReference type="Proteomes" id="UP000789525">
    <property type="component" value="Unassembled WGS sequence"/>
</dbReference>
<evidence type="ECO:0000313" key="1">
    <source>
        <dbReference type="EMBL" id="CAG8572969.1"/>
    </source>
</evidence>
<dbReference type="EMBL" id="CAJVPT010010745">
    <property type="protein sequence ID" value="CAG8572969.1"/>
    <property type="molecule type" value="Genomic_DNA"/>
</dbReference>
<protein>
    <submittedName>
        <fullName evidence="1">7623_t:CDS:1</fullName>
    </submittedName>
</protein>
<gene>
    <name evidence="1" type="ORF">ACOLOM_LOCUS5670</name>
</gene>
<name>A0ACA9M886_9GLOM</name>